<reference evidence="11 12" key="1">
    <citation type="submission" date="2016-10" db="EMBL/GenBank/DDBJ databases">
        <authorList>
            <person name="Varghese N."/>
            <person name="Submissions S."/>
        </authorList>
    </citation>
    <scope>NUCLEOTIDE SEQUENCE [LARGE SCALE GENOMIC DNA]</scope>
    <source>
        <strain evidence="11 12">Nl1</strain>
    </source>
</reference>
<dbReference type="NCBIfam" id="NF001611">
    <property type="entry name" value="PRK00400.1-3"/>
    <property type="match status" value="1"/>
</dbReference>
<comment type="subcellular location">
    <subcellularLocation>
        <location evidence="2 10">Cytoplasm</location>
    </subcellularLocation>
</comment>
<evidence type="ECO:0000313" key="11">
    <source>
        <dbReference type="EMBL" id="SDQ92712.1"/>
    </source>
</evidence>
<keyword evidence="12" id="KW-1185">Reference proteome</keyword>
<dbReference type="HAMAP" id="MF_01020">
    <property type="entry name" value="HisE"/>
    <property type="match status" value="1"/>
</dbReference>
<dbReference type="InterPro" id="IPR008179">
    <property type="entry name" value="HisE"/>
</dbReference>
<evidence type="ECO:0000256" key="6">
    <source>
        <dbReference type="ARBA" id="ARBA00022741"/>
    </source>
</evidence>
<evidence type="ECO:0000256" key="4">
    <source>
        <dbReference type="ARBA" id="ARBA00022490"/>
    </source>
</evidence>
<dbReference type="EC" id="3.6.1.31" evidence="10"/>
<gene>
    <name evidence="10" type="primary">hisE</name>
    <name evidence="11" type="ORF">SAMN05216402_2854</name>
</gene>
<evidence type="ECO:0000256" key="5">
    <source>
        <dbReference type="ARBA" id="ARBA00022605"/>
    </source>
</evidence>
<protein>
    <recommendedName>
        <fullName evidence="10">Phosphoribosyl-ATP pyrophosphatase</fullName>
        <shortName evidence="10">PRA-PH</shortName>
        <ecNumber evidence="10">3.6.1.31</ecNumber>
    </recommendedName>
</protein>
<comment type="pathway">
    <text evidence="3 10">Amino-acid biosynthesis; L-histidine biosynthesis; L-histidine from 5-phospho-alpha-D-ribose 1-diphosphate: step 2/9.</text>
</comment>
<dbReference type="Pfam" id="PF01503">
    <property type="entry name" value="PRA-PH"/>
    <property type="match status" value="1"/>
</dbReference>
<keyword evidence="9 10" id="KW-0368">Histidine biosynthesis</keyword>
<accession>A0ABY0TJA5</accession>
<evidence type="ECO:0000256" key="10">
    <source>
        <dbReference type="HAMAP-Rule" id="MF_01020"/>
    </source>
</evidence>
<dbReference type="CDD" id="cd11534">
    <property type="entry name" value="NTP-PPase_HisIE_like"/>
    <property type="match status" value="1"/>
</dbReference>
<keyword evidence="8 10" id="KW-0067">ATP-binding</keyword>
<dbReference type="InterPro" id="IPR021130">
    <property type="entry name" value="PRib-ATP_PPHydrolase-like"/>
</dbReference>
<comment type="caution">
    <text evidence="11">The sequence shown here is derived from an EMBL/GenBank/DDBJ whole genome shotgun (WGS) entry which is preliminary data.</text>
</comment>
<evidence type="ECO:0000256" key="2">
    <source>
        <dbReference type="ARBA" id="ARBA00004496"/>
    </source>
</evidence>
<dbReference type="PANTHER" id="PTHR42945">
    <property type="entry name" value="HISTIDINE BIOSYNTHESIS BIFUNCTIONAL PROTEIN"/>
    <property type="match status" value="1"/>
</dbReference>
<dbReference type="EMBL" id="FNKY01000001">
    <property type="protein sequence ID" value="SDQ92712.1"/>
    <property type="molecule type" value="Genomic_DNA"/>
</dbReference>
<evidence type="ECO:0000256" key="9">
    <source>
        <dbReference type="ARBA" id="ARBA00023102"/>
    </source>
</evidence>
<evidence type="ECO:0000313" key="12">
    <source>
        <dbReference type="Proteomes" id="UP000183471"/>
    </source>
</evidence>
<keyword evidence="5 10" id="KW-0028">Amino-acid biosynthesis</keyword>
<dbReference type="RefSeq" id="WP_074633692.1">
    <property type="nucleotide sequence ID" value="NZ_FNKY01000001.1"/>
</dbReference>
<dbReference type="Gene3D" id="1.10.287.1080">
    <property type="entry name" value="MazG-like"/>
    <property type="match status" value="1"/>
</dbReference>
<sequence length="108" mass="11908">MTDPAILDRLAATIEARKSADPSASYVARLLHEGEDKILRKVAEEAVEILLASKDGDKQHIARETADLWFHCLVLLAHHGLGPDDVLNELLRREGTSGIDEKALRKMG</sequence>
<evidence type="ECO:0000256" key="3">
    <source>
        <dbReference type="ARBA" id="ARBA00005204"/>
    </source>
</evidence>
<dbReference type="Proteomes" id="UP000183471">
    <property type="component" value="Unassembled WGS sequence"/>
</dbReference>
<keyword evidence="4 10" id="KW-0963">Cytoplasm</keyword>
<organism evidence="11 12">
    <name type="scientific">Nitrosospira multiformis</name>
    <dbReference type="NCBI Taxonomy" id="1231"/>
    <lineage>
        <taxon>Bacteria</taxon>
        <taxon>Pseudomonadati</taxon>
        <taxon>Pseudomonadota</taxon>
        <taxon>Betaproteobacteria</taxon>
        <taxon>Nitrosomonadales</taxon>
        <taxon>Nitrosomonadaceae</taxon>
        <taxon>Nitrosospira</taxon>
    </lineage>
</organism>
<dbReference type="SUPFAM" id="SSF101386">
    <property type="entry name" value="all-alpha NTP pyrophosphatases"/>
    <property type="match status" value="1"/>
</dbReference>
<comment type="catalytic activity">
    <reaction evidence="1 10">
        <text>1-(5-phospho-beta-D-ribosyl)-ATP + H2O = 1-(5-phospho-beta-D-ribosyl)-5'-AMP + diphosphate + H(+)</text>
        <dbReference type="Rhea" id="RHEA:22828"/>
        <dbReference type="ChEBI" id="CHEBI:15377"/>
        <dbReference type="ChEBI" id="CHEBI:15378"/>
        <dbReference type="ChEBI" id="CHEBI:33019"/>
        <dbReference type="ChEBI" id="CHEBI:59457"/>
        <dbReference type="ChEBI" id="CHEBI:73183"/>
        <dbReference type="EC" id="3.6.1.31"/>
    </reaction>
</comment>
<evidence type="ECO:0000256" key="8">
    <source>
        <dbReference type="ARBA" id="ARBA00022840"/>
    </source>
</evidence>
<dbReference type="NCBIfam" id="TIGR03188">
    <property type="entry name" value="histidine_hisI"/>
    <property type="match status" value="1"/>
</dbReference>
<evidence type="ECO:0000256" key="7">
    <source>
        <dbReference type="ARBA" id="ARBA00022801"/>
    </source>
</evidence>
<evidence type="ECO:0000256" key="1">
    <source>
        <dbReference type="ARBA" id="ARBA00001460"/>
    </source>
</evidence>
<name>A0ABY0TJA5_9PROT</name>
<proteinExistence type="inferred from homology"/>
<keyword evidence="7 10" id="KW-0378">Hydrolase</keyword>
<keyword evidence="6 10" id="KW-0547">Nucleotide-binding</keyword>
<dbReference type="PANTHER" id="PTHR42945:SF9">
    <property type="entry name" value="HISTIDINE BIOSYNTHESIS BIFUNCTIONAL PROTEIN HISIE"/>
    <property type="match status" value="1"/>
</dbReference>
<comment type="similarity">
    <text evidence="10">Belongs to the PRA-PH family.</text>
</comment>